<protein>
    <submittedName>
        <fullName evidence="4">SDR family NAD(P)-dependent oxidoreductase</fullName>
    </submittedName>
</protein>
<dbReference type="PANTHER" id="PTHR24320:SF148">
    <property type="entry name" value="NAD(P)-BINDING ROSSMANN-FOLD SUPERFAMILY PROTEIN"/>
    <property type="match status" value="1"/>
</dbReference>
<dbReference type="PRINTS" id="PR00081">
    <property type="entry name" value="GDHRDH"/>
</dbReference>
<dbReference type="Pfam" id="PF00106">
    <property type="entry name" value="adh_short"/>
    <property type="match status" value="1"/>
</dbReference>
<sequence>MDWKWTDRGALAGRVIIVTGGSSGIGQAVAERLTQAGAHVTIAARDIVRARDVARELGPNAHARDLDLADLASVRRFAAEWEGEVDILINNAGIYSRELQVTPAGYELDFATNHLGHFALTNLLLPHITGRVVTVASQAERGSRIDLDDPAWTRRRYSPSRAYNDSKLANILFASELHRRLHAAGSPVLSVAAHPGFVRTPIYDGGHRQGWAERQLVRIAQSPDEGALPLLFAATESIPGDSFIGPQHALHMRGGAQPIGRSARAQNTELAARLWELSERATRVSLKLTQG</sequence>
<dbReference type="GO" id="GO:0016491">
    <property type="term" value="F:oxidoreductase activity"/>
    <property type="evidence" value="ECO:0007669"/>
    <property type="project" value="UniProtKB-KW"/>
</dbReference>
<evidence type="ECO:0000313" key="4">
    <source>
        <dbReference type="EMBL" id="QPE03863.1"/>
    </source>
</evidence>
<dbReference type="Gene3D" id="3.40.50.720">
    <property type="entry name" value="NAD(P)-binding Rossmann-like Domain"/>
    <property type="match status" value="1"/>
</dbReference>
<dbReference type="KEGG" id="msf:IT882_11390"/>
<accession>A0A7S8MVQ6</accession>
<organism evidence="4 5">
    <name type="scientific">Microbacterium schleiferi</name>
    <dbReference type="NCBI Taxonomy" id="69362"/>
    <lineage>
        <taxon>Bacteria</taxon>
        <taxon>Bacillati</taxon>
        <taxon>Actinomycetota</taxon>
        <taxon>Actinomycetes</taxon>
        <taxon>Micrococcales</taxon>
        <taxon>Microbacteriaceae</taxon>
        <taxon>Microbacterium</taxon>
    </lineage>
</organism>
<dbReference type="PRINTS" id="PR00080">
    <property type="entry name" value="SDRFAMILY"/>
</dbReference>
<dbReference type="EMBL" id="CP064760">
    <property type="protein sequence ID" value="QPE03863.1"/>
    <property type="molecule type" value="Genomic_DNA"/>
</dbReference>
<dbReference type="SUPFAM" id="SSF51735">
    <property type="entry name" value="NAD(P)-binding Rossmann-fold domains"/>
    <property type="match status" value="1"/>
</dbReference>
<evidence type="ECO:0000256" key="3">
    <source>
        <dbReference type="RuleBase" id="RU000363"/>
    </source>
</evidence>
<dbReference type="Proteomes" id="UP000594480">
    <property type="component" value="Chromosome"/>
</dbReference>
<dbReference type="InterPro" id="IPR002347">
    <property type="entry name" value="SDR_fam"/>
</dbReference>
<proteinExistence type="inferred from homology"/>
<reference evidence="4 5" key="1">
    <citation type="submission" date="2020-11" db="EMBL/GenBank/DDBJ databases">
        <title>Amino acid is mineralized and recycled by bacteria in oceanic microbiome.</title>
        <authorList>
            <person name="Zheng L.Y."/>
        </authorList>
    </citation>
    <scope>NUCLEOTIDE SEQUENCE [LARGE SCALE GENOMIC DNA]</scope>
    <source>
        <strain evidence="4 5">A32-1</strain>
    </source>
</reference>
<gene>
    <name evidence="4" type="ORF">IT882_11390</name>
</gene>
<evidence type="ECO:0000256" key="1">
    <source>
        <dbReference type="ARBA" id="ARBA00006484"/>
    </source>
</evidence>
<dbReference type="RefSeq" id="WP_195691954.1">
    <property type="nucleotide sequence ID" value="NZ_CP064760.1"/>
</dbReference>
<keyword evidence="5" id="KW-1185">Reference proteome</keyword>
<dbReference type="PANTHER" id="PTHR24320">
    <property type="entry name" value="RETINOL DEHYDROGENASE"/>
    <property type="match status" value="1"/>
</dbReference>
<evidence type="ECO:0000313" key="5">
    <source>
        <dbReference type="Proteomes" id="UP000594480"/>
    </source>
</evidence>
<dbReference type="InterPro" id="IPR036291">
    <property type="entry name" value="NAD(P)-bd_dom_sf"/>
</dbReference>
<keyword evidence="2" id="KW-0560">Oxidoreductase</keyword>
<dbReference type="AlphaFoldDB" id="A0A7S8MVQ6"/>
<comment type="similarity">
    <text evidence="1 3">Belongs to the short-chain dehydrogenases/reductases (SDR) family.</text>
</comment>
<evidence type="ECO:0000256" key="2">
    <source>
        <dbReference type="ARBA" id="ARBA00023002"/>
    </source>
</evidence>
<name>A0A7S8MVQ6_9MICO</name>